<evidence type="ECO:0000256" key="1">
    <source>
        <dbReference type="ARBA" id="ARBA00008984"/>
    </source>
</evidence>
<dbReference type="AlphaFoldDB" id="A0A151B0T5"/>
<proteinExistence type="inferred from homology"/>
<dbReference type="PROSITE" id="PS01148">
    <property type="entry name" value="UPF0033"/>
    <property type="match status" value="1"/>
</dbReference>
<dbReference type="OrthoDB" id="9800872at2"/>
<dbReference type="PANTHER" id="PTHR33279:SF6">
    <property type="entry name" value="SULFUR CARRIER PROTEIN YEDF-RELATED"/>
    <property type="match status" value="1"/>
</dbReference>
<protein>
    <recommendedName>
        <fullName evidence="2">UPF0033 domain-containing protein</fullName>
    </recommendedName>
</protein>
<dbReference type="EMBL" id="LTBC01000001">
    <property type="protein sequence ID" value="KYH33430.1"/>
    <property type="molecule type" value="Genomic_DNA"/>
</dbReference>
<dbReference type="Pfam" id="PF01206">
    <property type="entry name" value="TusA"/>
    <property type="match status" value="1"/>
</dbReference>
<gene>
    <name evidence="3" type="ORF">MOMUL_01310</name>
</gene>
<dbReference type="Gene3D" id="3.30.110.40">
    <property type="entry name" value="TusA-like domain"/>
    <property type="match status" value="1"/>
</dbReference>
<dbReference type="Proteomes" id="UP000075670">
    <property type="component" value="Unassembled WGS sequence"/>
</dbReference>
<sequence>MAEYFIDALGEMCPVPNIKIREKLKELEVGDAIILKTDHSCATISIRNEMRRKGYKTAVQEIDNGIWQVTVRRVK</sequence>
<comment type="caution">
    <text evidence="3">The sequence shown here is derived from an EMBL/GenBank/DDBJ whole genome shotgun (WGS) entry which is preliminary data.</text>
</comment>
<name>A0A151B0T5_9FIRM</name>
<dbReference type="InterPro" id="IPR001455">
    <property type="entry name" value="TusA-like"/>
</dbReference>
<dbReference type="SUPFAM" id="SSF64307">
    <property type="entry name" value="SirA-like"/>
    <property type="match status" value="1"/>
</dbReference>
<organism evidence="3 4">
    <name type="scientific">Moorella mulderi DSM 14980</name>
    <dbReference type="NCBI Taxonomy" id="1122241"/>
    <lineage>
        <taxon>Bacteria</taxon>
        <taxon>Bacillati</taxon>
        <taxon>Bacillota</taxon>
        <taxon>Clostridia</taxon>
        <taxon>Neomoorellales</taxon>
        <taxon>Neomoorellaceae</taxon>
        <taxon>Neomoorella</taxon>
    </lineage>
</organism>
<dbReference type="PANTHER" id="PTHR33279">
    <property type="entry name" value="SULFUR CARRIER PROTEIN YEDF-RELATED"/>
    <property type="match status" value="1"/>
</dbReference>
<dbReference type="CDD" id="cd00291">
    <property type="entry name" value="SirA_YedF_YeeD"/>
    <property type="match status" value="1"/>
</dbReference>
<evidence type="ECO:0000313" key="4">
    <source>
        <dbReference type="Proteomes" id="UP000075670"/>
    </source>
</evidence>
<evidence type="ECO:0000259" key="2">
    <source>
        <dbReference type="PROSITE" id="PS01148"/>
    </source>
</evidence>
<accession>A0A151B0T5</accession>
<evidence type="ECO:0000313" key="3">
    <source>
        <dbReference type="EMBL" id="KYH33430.1"/>
    </source>
</evidence>
<keyword evidence="4" id="KW-1185">Reference proteome</keyword>
<dbReference type="RefSeq" id="WP_062280224.1">
    <property type="nucleotide sequence ID" value="NZ_LTBC01000001.1"/>
</dbReference>
<dbReference type="PATRIC" id="fig|1122241.3.peg.144"/>
<feature type="domain" description="UPF0033" evidence="2">
    <location>
        <begin position="6"/>
        <end position="30"/>
    </location>
</feature>
<comment type="similarity">
    <text evidence="1">Belongs to the sulfur carrier protein TusA family.</text>
</comment>
<dbReference type="InterPro" id="IPR036868">
    <property type="entry name" value="TusA-like_sf"/>
</dbReference>
<reference evidence="3 4" key="1">
    <citation type="submission" date="2016-02" db="EMBL/GenBank/DDBJ databases">
        <title>Genome sequence of Moorella mulderi DSM 14980.</title>
        <authorList>
            <person name="Poehlein A."/>
            <person name="Daniel R."/>
        </authorList>
    </citation>
    <scope>NUCLEOTIDE SEQUENCE [LARGE SCALE GENOMIC DNA]</scope>
    <source>
        <strain evidence="3 4">DSM 14980</strain>
    </source>
</reference>